<reference evidence="2 3" key="1">
    <citation type="submission" date="2020-08" db="EMBL/GenBank/DDBJ databases">
        <title>Genomic Encyclopedia of Type Strains, Phase IV (KMG-IV): sequencing the most valuable type-strain genomes for metagenomic binning, comparative biology and taxonomic classification.</title>
        <authorList>
            <person name="Goeker M."/>
        </authorList>
    </citation>
    <scope>NUCLEOTIDE SEQUENCE [LARGE SCALE GENOMIC DNA]</scope>
    <source>
        <strain evidence="2 3">DSM 25481</strain>
    </source>
</reference>
<dbReference type="RefSeq" id="WP_183395874.1">
    <property type="nucleotide sequence ID" value="NZ_JACIDR010000004.1"/>
</dbReference>
<comment type="caution">
    <text evidence="2">The sequence shown here is derived from an EMBL/GenBank/DDBJ whole genome shotgun (WGS) entry which is preliminary data.</text>
</comment>
<evidence type="ECO:0000313" key="2">
    <source>
        <dbReference type="EMBL" id="MBB3974016.1"/>
    </source>
</evidence>
<dbReference type="EMBL" id="JACIDR010000004">
    <property type="protein sequence ID" value="MBB3974016.1"/>
    <property type="molecule type" value="Genomic_DNA"/>
</dbReference>
<feature type="compositionally biased region" description="Acidic residues" evidence="1">
    <location>
        <begin position="80"/>
        <end position="89"/>
    </location>
</feature>
<feature type="compositionally biased region" description="Basic and acidic residues" evidence="1">
    <location>
        <begin position="48"/>
        <end position="70"/>
    </location>
</feature>
<organism evidence="2 3">
    <name type="scientific">Hansschlegelia beijingensis</name>
    <dbReference type="NCBI Taxonomy" id="1133344"/>
    <lineage>
        <taxon>Bacteria</taxon>
        <taxon>Pseudomonadati</taxon>
        <taxon>Pseudomonadota</taxon>
        <taxon>Alphaproteobacteria</taxon>
        <taxon>Hyphomicrobiales</taxon>
        <taxon>Methylopilaceae</taxon>
        <taxon>Hansschlegelia</taxon>
    </lineage>
</organism>
<keyword evidence="3" id="KW-1185">Reference proteome</keyword>
<gene>
    <name evidence="2" type="ORF">GGR24_002693</name>
</gene>
<proteinExistence type="predicted"/>
<feature type="compositionally biased region" description="Basic and acidic residues" evidence="1">
    <location>
        <begin position="90"/>
        <end position="118"/>
    </location>
</feature>
<protein>
    <submittedName>
        <fullName evidence="2">Uncharacterized protein</fullName>
    </submittedName>
</protein>
<dbReference type="AlphaFoldDB" id="A0A7W6CZN5"/>
<evidence type="ECO:0000256" key="1">
    <source>
        <dbReference type="SAM" id="MobiDB-lite"/>
    </source>
</evidence>
<dbReference type="Proteomes" id="UP000528964">
    <property type="component" value="Unassembled WGS sequence"/>
</dbReference>
<sequence>MARLDRDPPEPTSPYANTSQTDPGDRAILESATGRVAPDDDGEQSDIESVREDEIREKSFGGEPASERTNFHTSGSGAIETDDGLDEIEEAVRQVAEDVRENDAADRDGPVFDRGEQS</sequence>
<evidence type="ECO:0000313" key="3">
    <source>
        <dbReference type="Proteomes" id="UP000528964"/>
    </source>
</evidence>
<accession>A0A7W6CZN5</accession>
<name>A0A7W6CZN5_9HYPH</name>
<feature type="region of interest" description="Disordered" evidence="1">
    <location>
        <begin position="1"/>
        <end position="118"/>
    </location>
</feature>